<organism evidence="7 8">
    <name type="scientific">Artemisia annua</name>
    <name type="common">Sweet wormwood</name>
    <dbReference type="NCBI Taxonomy" id="35608"/>
    <lineage>
        <taxon>Eukaryota</taxon>
        <taxon>Viridiplantae</taxon>
        <taxon>Streptophyta</taxon>
        <taxon>Embryophyta</taxon>
        <taxon>Tracheophyta</taxon>
        <taxon>Spermatophyta</taxon>
        <taxon>Magnoliopsida</taxon>
        <taxon>eudicotyledons</taxon>
        <taxon>Gunneridae</taxon>
        <taxon>Pentapetalae</taxon>
        <taxon>asterids</taxon>
        <taxon>campanulids</taxon>
        <taxon>Asterales</taxon>
        <taxon>Asteraceae</taxon>
        <taxon>Asteroideae</taxon>
        <taxon>Anthemideae</taxon>
        <taxon>Artemisiinae</taxon>
        <taxon>Artemisia</taxon>
    </lineage>
</organism>
<keyword evidence="1" id="KW-0479">Metal-binding</keyword>
<evidence type="ECO:0000313" key="7">
    <source>
        <dbReference type="EMBL" id="PWA56774.1"/>
    </source>
</evidence>
<name>A0A2U1M6C9_ARTAN</name>
<feature type="coiled-coil region" evidence="4">
    <location>
        <begin position="53"/>
        <end position="80"/>
    </location>
</feature>
<dbReference type="AlphaFoldDB" id="A0A2U1M6C9"/>
<dbReference type="EMBL" id="PKPP01006355">
    <property type="protein sequence ID" value="PWA56774.1"/>
    <property type="molecule type" value="Genomic_DNA"/>
</dbReference>
<keyword evidence="8" id="KW-1185">Reference proteome</keyword>
<evidence type="ECO:0000256" key="2">
    <source>
        <dbReference type="ARBA" id="ARBA00022771"/>
    </source>
</evidence>
<dbReference type="InterPro" id="IPR010666">
    <property type="entry name" value="Znf_GRF"/>
</dbReference>
<evidence type="ECO:0000256" key="3">
    <source>
        <dbReference type="ARBA" id="ARBA00022833"/>
    </source>
</evidence>
<evidence type="ECO:0000256" key="5">
    <source>
        <dbReference type="SAM" id="Phobius"/>
    </source>
</evidence>
<evidence type="ECO:0000259" key="6">
    <source>
        <dbReference type="Pfam" id="PF06839"/>
    </source>
</evidence>
<comment type="caution">
    <text evidence="7">The sequence shown here is derived from an EMBL/GenBank/DDBJ whole genome shotgun (WGS) entry which is preliminary data.</text>
</comment>
<reference evidence="7 8" key="1">
    <citation type="journal article" date="2018" name="Mol. Plant">
        <title>The genome of Artemisia annua provides insight into the evolution of Asteraceae family and artemisinin biosynthesis.</title>
        <authorList>
            <person name="Shen Q."/>
            <person name="Zhang L."/>
            <person name="Liao Z."/>
            <person name="Wang S."/>
            <person name="Yan T."/>
            <person name="Shi P."/>
            <person name="Liu M."/>
            <person name="Fu X."/>
            <person name="Pan Q."/>
            <person name="Wang Y."/>
            <person name="Lv Z."/>
            <person name="Lu X."/>
            <person name="Zhang F."/>
            <person name="Jiang W."/>
            <person name="Ma Y."/>
            <person name="Chen M."/>
            <person name="Hao X."/>
            <person name="Li L."/>
            <person name="Tang Y."/>
            <person name="Lv G."/>
            <person name="Zhou Y."/>
            <person name="Sun X."/>
            <person name="Brodelius P.E."/>
            <person name="Rose J.K.C."/>
            <person name="Tang K."/>
        </authorList>
    </citation>
    <scope>NUCLEOTIDE SEQUENCE [LARGE SCALE GENOMIC DNA]</scope>
    <source>
        <strain evidence="8">cv. Huhao1</strain>
        <tissue evidence="7">Leaf</tissue>
    </source>
</reference>
<keyword evidence="5" id="KW-1133">Transmembrane helix</keyword>
<feature type="domain" description="GRF-type" evidence="6">
    <location>
        <begin position="3"/>
        <end position="42"/>
    </location>
</feature>
<dbReference type="PANTHER" id="PTHR33248">
    <property type="entry name" value="ZINC ION-BINDING PROTEIN"/>
    <property type="match status" value="1"/>
</dbReference>
<dbReference type="Pfam" id="PF06839">
    <property type="entry name" value="Zn_ribbon_GRF"/>
    <property type="match status" value="1"/>
</dbReference>
<protein>
    <submittedName>
        <fullName evidence="7">Zinc finger, GRF-type</fullName>
    </submittedName>
</protein>
<evidence type="ECO:0000313" key="8">
    <source>
        <dbReference type="Proteomes" id="UP000245207"/>
    </source>
</evidence>
<evidence type="ECO:0000256" key="1">
    <source>
        <dbReference type="ARBA" id="ARBA00022723"/>
    </source>
</evidence>
<keyword evidence="3" id="KW-0862">Zinc</keyword>
<sequence>MVKCPRCHSVAVIKTSWTNRNPGRRFYGCPQMDCNRFIDWLDPEMCQRSVVIIPGLLRSLNNHQAMVQDLEQERSRLKKYLIVPWVLFVVSVIFILA</sequence>
<keyword evidence="5" id="KW-0472">Membrane</keyword>
<evidence type="ECO:0000256" key="4">
    <source>
        <dbReference type="SAM" id="Coils"/>
    </source>
</evidence>
<gene>
    <name evidence="7" type="ORF">CTI12_AA414760</name>
</gene>
<feature type="transmembrane region" description="Helical" evidence="5">
    <location>
        <begin position="80"/>
        <end position="96"/>
    </location>
</feature>
<proteinExistence type="predicted"/>
<accession>A0A2U1M6C9</accession>
<dbReference type="Proteomes" id="UP000245207">
    <property type="component" value="Unassembled WGS sequence"/>
</dbReference>
<dbReference type="OrthoDB" id="1476416at2759"/>
<dbReference type="GO" id="GO:0008270">
    <property type="term" value="F:zinc ion binding"/>
    <property type="evidence" value="ECO:0007669"/>
    <property type="project" value="UniProtKB-KW"/>
</dbReference>
<keyword evidence="2" id="KW-0863">Zinc-finger</keyword>
<keyword evidence="4" id="KW-0175">Coiled coil</keyword>
<keyword evidence="5" id="KW-0812">Transmembrane</keyword>